<organism evidence="2 3">
    <name type="scientific">Entamoeba invadens IP1</name>
    <dbReference type="NCBI Taxonomy" id="370355"/>
    <lineage>
        <taxon>Eukaryota</taxon>
        <taxon>Amoebozoa</taxon>
        <taxon>Evosea</taxon>
        <taxon>Archamoebae</taxon>
        <taxon>Mastigamoebida</taxon>
        <taxon>Entamoebidae</taxon>
        <taxon>Entamoeba</taxon>
    </lineage>
</organism>
<sequence length="115" mass="13275">MQKSASSSELEKSNKILNSEVITIGNERFRCPKALFQPSFLVTEPSSIHETTYNSIVKCDVDIIKNLYRNIVLQEKEKVANEKPINIIKAVHAWLNIIIFILQYIMYPKLPFFST</sequence>
<dbReference type="RefSeq" id="XP_004256500.1">
    <property type="nucleotide sequence ID" value="XM_004256452.1"/>
</dbReference>
<dbReference type="SUPFAM" id="SSF53067">
    <property type="entry name" value="Actin-like ATPase domain"/>
    <property type="match status" value="1"/>
</dbReference>
<accession>L7FM74</accession>
<dbReference type="EMBL" id="KB206585">
    <property type="protein sequence ID" value="ELP89729.1"/>
    <property type="molecule type" value="Genomic_DNA"/>
</dbReference>
<gene>
    <name evidence="2" type="ORF">EIN_392300</name>
</gene>
<dbReference type="PANTHER" id="PTHR11937">
    <property type="entry name" value="ACTIN"/>
    <property type="match status" value="1"/>
</dbReference>
<dbReference type="KEGG" id="eiv:EIN_392300"/>
<evidence type="ECO:0000313" key="3">
    <source>
        <dbReference type="Proteomes" id="UP000014680"/>
    </source>
</evidence>
<dbReference type="Pfam" id="PF00022">
    <property type="entry name" value="Actin"/>
    <property type="match status" value="1"/>
</dbReference>
<keyword evidence="1" id="KW-1133">Transmembrane helix</keyword>
<dbReference type="Gene3D" id="3.30.420.40">
    <property type="match status" value="1"/>
</dbReference>
<dbReference type="Proteomes" id="UP000014680">
    <property type="component" value="Unassembled WGS sequence"/>
</dbReference>
<dbReference type="AlphaFoldDB" id="L7FM74"/>
<reference evidence="2 3" key="1">
    <citation type="submission" date="2012-10" db="EMBL/GenBank/DDBJ databases">
        <authorList>
            <person name="Zafar N."/>
            <person name="Inman J."/>
            <person name="Hall N."/>
            <person name="Lorenzi H."/>
            <person name="Caler E."/>
        </authorList>
    </citation>
    <scope>NUCLEOTIDE SEQUENCE [LARGE SCALE GENOMIC DNA]</scope>
    <source>
        <strain evidence="2 3">IP1</strain>
    </source>
</reference>
<proteinExistence type="predicted"/>
<evidence type="ECO:0000313" key="2">
    <source>
        <dbReference type="EMBL" id="ELP89729.1"/>
    </source>
</evidence>
<keyword evidence="3" id="KW-1185">Reference proteome</keyword>
<dbReference type="VEuPathDB" id="AmoebaDB:EIN_392300"/>
<feature type="transmembrane region" description="Helical" evidence="1">
    <location>
        <begin position="87"/>
        <end position="107"/>
    </location>
</feature>
<evidence type="ECO:0000256" key="1">
    <source>
        <dbReference type="SAM" id="Phobius"/>
    </source>
</evidence>
<keyword evidence="1" id="KW-0812">Transmembrane</keyword>
<protein>
    <submittedName>
        <fullName evidence="2">Actin, putative</fullName>
    </submittedName>
</protein>
<dbReference type="InterPro" id="IPR043129">
    <property type="entry name" value="ATPase_NBD"/>
</dbReference>
<dbReference type="InterPro" id="IPR004000">
    <property type="entry name" value="Actin"/>
</dbReference>
<dbReference type="Gene3D" id="3.90.640.10">
    <property type="entry name" value="Actin, Chain A, domain 4"/>
    <property type="match status" value="1"/>
</dbReference>
<keyword evidence="1" id="KW-0472">Membrane</keyword>
<dbReference type="GeneID" id="14888713"/>
<name>L7FM74_ENTIV</name>